<evidence type="ECO:0000313" key="2">
    <source>
        <dbReference type="EMBL" id="MBO1320182.1"/>
    </source>
</evidence>
<dbReference type="Gene3D" id="3.40.630.30">
    <property type="match status" value="1"/>
</dbReference>
<dbReference type="Proteomes" id="UP000664417">
    <property type="component" value="Unassembled WGS sequence"/>
</dbReference>
<protein>
    <submittedName>
        <fullName evidence="2">GNAT family N-acetyltransferase</fullName>
    </submittedName>
</protein>
<accession>A0A8J7Q418</accession>
<feature type="domain" description="N-acetyltransferase" evidence="1">
    <location>
        <begin position="14"/>
        <end position="171"/>
    </location>
</feature>
<dbReference type="EMBL" id="JAFREP010000016">
    <property type="protein sequence ID" value="MBO1320182.1"/>
    <property type="molecule type" value="Genomic_DNA"/>
</dbReference>
<reference evidence="2" key="1">
    <citation type="submission" date="2021-03" db="EMBL/GenBank/DDBJ databases">
        <authorList>
            <person name="Wang G."/>
        </authorList>
    </citation>
    <scope>NUCLEOTIDE SEQUENCE</scope>
    <source>
        <strain evidence="2">KCTC 12899</strain>
    </source>
</reference>
<dbReference type="PROSITE" id="PS51186">
    <property type="entry name" value="GNAT"/>
    <property type="match status" value="1"/>
</dbReference>
<evidence type="ECO:0000259" key="1">
    <source>
        <dbReference type="PROSITE" id="PS51186"/>
    </source>
</evidence>
<dbReference type="InterPro" id="IPR051531">
    <property type="entry name" value="N-acetyltransferase"/>
</dbReference>
<keyword evidence="3" id="KW-1185">Reference proteome</keyword>
<organism evidence="2 3">
    <name type="scientific">Acanthopleuribacter pedis</name>
    <dbReference type="NCBI Taxonomy" id="442870"/>
    <lineage>
        <taxon>Bacteria</taxon>
        <taxon>Pseudomonadati</taxon>
        <taxon>Acidobacteriota</taxon>
        <taxon>Holophagae</taxon>
        <taxon>Acanthopleuribacterales</taxon>
        <taxon>Acanthopleuribacteraceae</taxon>
        <taxon>Acanthopleuribacter</taxon>
    </lineage>
</organism>
<dbReference type="RefSeq" id="WP_207860136.1">
    <property type="nucleotide sequence ID" value="NZ_JAFREP010000016.1"/>
</dbReference>
<dbReference type="PANTHER" id="PTHR43792">
    <property type="entry name" value="GNAT FAMILY, PUTATIVE (AFU_ORTHOLOGUE AFUA_3G00765)-RELATED-RELATED"/>
    <property type="match status" value="1"/>
</dbReference>
<dbReference type="SUPFAM" id="SSF55729">
    <property type="entry name" value="Acyl-CoA N-acyltransferases (Nat)"/>
    <property type="match status" value="1"/>
</dbReference>
<dbReference type="Pfam" id="PF13302">
    <property type="entry name" value="Acetyltransf_3"/>
    <property type="match status" value="1"/>
</dbReference>
<dbReference type="PANTHER" id="PTHR43792:SF1">
    <property type="entry name" value="N-ACETYLTRANSFERASE DOMAIN-CONTAINING PROTEIN"/>
    <property type="match status" value="1"/>
</dbReference>
<dbReference type="GO" id="GO:0016747">
    <property type="term" value="F:acyltransferase activity, transferring groups other than amino-acyl groups"/>
    <property type="evidence" value="ECO:0007669"/>
    <property type="project" value="InterPro"/>
</dbReference>
<sequence>MTFLVPAEVETERLLMRQWRASDLDGYAAAYADETHAKFIGGPCSRHMAWRRMATVIGHWHLRGYGFWAVEEKASGRFVGSIGLWYPEEWPELEVGYWLAPDMVGRGYATEAARKSRDLAYEHLGINTLISCIDHDNHASRAVVARLGAVYERDHELLHFGKVQIYRHPSPEALKKNTSA</sequence>
<dbReference type="InterPro" id="IPR000182">
    <property type="entry name" value="GNAT_dom"/>
</dbReference>
<dbReference type="AlphaFoldDB" id="A0A8J7Q418"/>
<proteinExistence type="predicted"/>
<evidence type="ECO:0000313" key="3">
    <source>
        <dbReference type="Proteomes" id="UP000664417"/>
    </source>
</evidence>
<gene>
    <name evidence="2" type="ORF">J3U88_17030</name>
</gene>
<name>A0A8J7Q418_9BACT</name>
<comment type="caution">
    <text evidence="2">The sequence shown here is derived from an EMBL/GenBank/DDBJ whole genome shotgun (WGS) entry which is preliminary data.</text>
</comment>
<dbReference type="InterPro" id="IPR016181">
    <property type="entry name" value="Acyl_CoA_acyltransferase"/>
</dbReference>